<proteinExistence type="predicted"/>
<protein>
    <submittedName>
        <fullName evidence="1">Glycosyl transferase family 39</fullName>
    </submittedName>
</protein>
<accession>W1YGN9</accession>
<feature type="non-terminal residue" evidence="1">
    <location>
        <position position="1"/>
    </location>
</feature>
<dbReference type="AlphaFoldDB" id="W1YGN9"/>
<gene>
    <name evidence="1" type="ORF">Q604_UNBC04417G0001</name>
</gene>
<dbReference type="EMBL" id="AZMM01004417">
    <property type="protein sequence ID" value="ETJ41657.1"/>
    <property type="molecule type" value="Genomic_DNA"/>
</dbReference>
<reference evidence="1" key="1">
    <citation type="submission" date="2013-12" db="EMBL/GenBank/DDBJ databases">
        <title>A Varibaculum cambriense genome reconstructed from a premature infant gut community with otherwise low bacterial novelty that shifts toward anaerobic metabolism during the third week of life.</title>
        <authorList>
            <person name="Brown C.T."/>
            <person name="Sharon I."/>
            <person name="Thomas B.C."/>
            <person name="Castelle C.J."/>
            <person name="Morowitz M.J."/>
            <person name="Banfield J.F."/>
        </authorList>
    </citation>
    <scope>NUCLEOTIDE SEQUENCE</scope>
</reference>
<comment type="caution">
    <text evidence="1">The sequence shown here is derived from an EMBL/GenBank/DDBJ whole genome shotgun (WGS) entry which is preliminary data.</text>
</comment>
<name>W1YGN9_9ZZZZ</name>
<organism evidence="1">
    <name type="scientific">human gut metagenome</name>
    <dbReference type="NCBI Taxonomy" id="408170"/>
    <lineage>
        <taxon>unclassified sequences</taxon>
        <taxon>metagenomes</taxon>
        <taxon>organismal metagenomes</taxon>
    </lineage>
</organism>
<sequence>LMEQVNEEEFNKIIASGKPLMLIVPKGEIKHFRQSTIYPNVSESSEAGTAEVYILNKKTLF</sequence>
<keyword evidence="1" id="KW-0808">Transferase</keyword>
<dbReference type="GO" id="GO:0016740">
    <property type="term" value="F:transferase activity"/>
    <property type="evidence" value="ECO:0007669"/>
    <property type="project" value="UniProtKB-KW"/>
</dbReference>
<evidence type="ECO:0000313" key="1">
    <source>
        <dbReference type="EMBL" id="ETJ41657.1"/>
    </source>
</evidence>